<evidence type="ECO:0000313" key="2">
    <source>
        <dbReference type="Proteomes" id="UP000321026"/>
    </source>
</evidence>
<accession>A0A5C7J557</accession>
<dbReference type="AlphaFoldDB" id="A0A5C7J557"/>
<name>A0A5C7J557_9BACT</name>
<proteinExistence type="predicted"/>
<comment type="caution">
    <text evidence="1">The sequence shown here is derived from an EMBL/GenBank/DDBJ whole genome shotgun (WGS) entry which is preliminary data.</text>
</comment>
<sequence length="105" mass="11587">MVTPKPVGNHQTNKPTFSTHRFILTSAKELLIWIGYDLSLTQFDVFIGETYQLYAIYDGHHSPAVSNYLKLHLLQTIVCALSVGNDFASAASLGISISNQGFTQI</sequence>
<evidence type="ECO:0008006" key="3">
    <source>
        <dbReference type="Google" id="ProtNLM"/>
    </source>
</evidence>
<protein>
    <recommendedName>
        <fullName evidence="3">PPM-type phosphatase domain-containing protein</fullName>
    </recommendedName>
</protein>
<dbReference type="Proteomes" id="UP000321026">
    <property type="component" value="Unassembled WGS sequence"/>
</dbReference>
<organism evidence="1 2">
    <name type="scientific">Candidatus Dojkabacteria bacterium</name>
    <dbReference type="NCBI Taxonomy" id="2099670"/>
    <lineage>
        <taxon>Bacteria</taxon>
        <taxon>Candidatus Dojkabacteria</taxon>
    </lineage>
</organism>
<evidence type="ECO:0000313" key="1">
    <source>
        <dbReference type="EMBL" id="TXG76630.1"/>
    </source>
</evidence>
<gene>
    <name evidence="1" type="ORF">E6Q11_04250</name>
</gene>
<dbReference type="EMBL" id="SSDS01000069">
    <property type="protein sequence ID" value="TXG76630.1"/>
    <property type="molecule type" value="Genomic_DNA"/>
</dbReference>
<reference evidence="1 2" key="1">
    <citation type="submission" date="2018-09" db="EMBL/GenBank/DDBJ databases">
        <title>Metagenome Assembled Genomes from an Advanced Water Purification Facility.</title>
        <authorList>
            <person name="Stamps B.W."/>
            <person name="Spear J.R."/>
        </authorList>
    </citation>
    <scope>NUCLEOTIDE SEQUENCE [LARGE SCALE GENOMIC DNA]</scope>
    <source>
        <strain evidence="1">Bin_63_2</strain>
    </source>
</reference>